<dbReference type="Pfam" id="PF01814">
    <property type="entry name" value="Hemerythrin"/>
    <property type="match status" value="1"/>
</dbReference>
<evidence type="ECO:0000256" key="2">
    <source>
        <dbReference type="ARBA" id="ARBA00049106"/>
    </source>
</evidence>
<dbReference type="InterPro" id="IPR012312">
    <property type="entry name" value="Hemerythrin-like"/>
</dbReference>
<comment type="similarity">
    <text evidence="1">Belongs to the F420H(2)-dependent quinone reductase family.</text>
</comment>
<dbReference type="Proteomes" id="UP001144096">
    <property type="component" value="Unassembled WGS sequence"/>
</dbReference>
<dbReference type="PANTHER" id="PTHR39428:SF1">
    <property type="entry name" value="F420H(2)-DEPENDENT QUINONE REDUCTASE RV1261C"/>
    <property type="match status" value="1"/>
</dbReference>
<dbReference type="NCBIfam" id="TIGR00026">
    <property type="entry name" value="hi_GC_TIGR00026"/>
    <property type="match status" value="1"/>
</dbReference>
<dbReference type="InterPro" id="IPR012349">
    <property type="entry name" value="Split_barrel_FMN-bd"/>
</dbReference>
<evidence type="ECO:0000256" key="1">
    <source>
        <dbReference type="ARBA" id="ARBA00008710"/>
    </source>
</evidence>
<keyword evidence="5" id="KW-1185">Reference proteome</keyword>
<accession>A0A9X2NP68</accession>
<evidence type="ECO:0000259" key="3">
    <source>
        <dbReference type="Pfam" id="PF01814"/>
    </source>
</evidence>
<organism evidence="4 5">
    <name type="scientific">Amycolatopsis iheyensis</name>
    <dbReference type="NCBI Taxonomy" id="2945988"/>
    <lineage>
        <taxon>Bacteria</taxon>
        <taxon>Bacillati</taxon>
        <taxon>Actinomycetota</taxon>
        <taxon>Actinomycetes</taxon>
        <taxon>Pseudonocardiales</taxon>
        <taxon>Pseudonocardiaceae</taxon>
        <taxon>Amycolatopsis</taxon>
    </lineage>
</organism>
<dbReference type="GO" id="GO:0016491">
    <property type="term" value="F:oxidoreductase activity"/>
    <property type="evidence" value="ECO:0007669"/>
    <property type="project" value="InterPro"/>
</dbReference>
<dbReference type="EMBL" id="JAMXQV010000044">
    <property type="protein sequence ID" value="MCR6490337.1"/>
    <property type="molecule type" value="Genomic_DNA"/>
</dbReference>
<dbReference type="Gene3D" id="1.20.120.520">
    <property type="entry name" value="nmb1532 protein domain like"/>
    <property type="match status" value="1"/>
</dbReference>
<dbReference type="RefSeq" id="WP_257926902.1">
    <property type="nucleotide sequence ID" value="NZ_JAMXQV010000044.1"/>
</dbReference>
<dbReference type="Pfam" id="PF04075">
    <property type="entry name" value="F420H2_quin_red"/>
    <property type="match status" value="1"/>
</dbReference>
<reference evidence="4" key="1">
    <citation type="submission" date="2022-06" db="EMBL/GenBank/DDBJ databases">
        <title>Amycolatopsis iheyaensis sp. nov., a new species of the genus Amycolatopsis isolated from soil in Iheya island, Japan.</title>
        <authorList>
            <person name="Ngamcharungchit C."/>
            <person name="Kanto H."/>
            <person name="Take A."/>
            <person name="Intra B."/>
            <person name="Matsumoto A."/>
            <person name="Panbangred W."/>
            <person name="Inahashi Y."/>
        </authorList>
    </citation>
    <scope>NUCLEOTIDE SEQUENCE</scope>
    <source>
        <strain evidence="4">OK19-0408</strain>
    </source>
</reference>
<dbReference type="PANTHER" id="PTHR39428">
    <property type="entry name" value="F420H(2)-DEPENDENT QUINONE REDUCTASE RV1261C"/>
    <property type="match status" value="1"/>
</dbReference>
<comment type="caution">
    <text evidence="4">The sequence shown here is derived from an EMBL/GenBank/DDBJ whole genome shotgun (WGS) entry which is preliminary data.</text>
</comment>
<dbReference type="CDD" id="cd12108">
    <property type="entry name" value="Hr-like"/>
    <property type="match status" value="1"/>
</dbReference>
<evidence type="ECO:0000313" key="4">
    <source>
        <dbReference type="EMBL" id="MCR6490337.1"/>
    </source>
</evidence>
<dbReference type="AlphaFoldDB" id="A0A9X2NP68"/>
<protein>
    <submittedName>
        <fullName evidence="4">Nitroreductase/quinone reductase family protein</fullName>
    </submittedName>
</protein>
<feature type="domain" description="Hemerythrin-like" evidence="3">
    <location>
        <begin position="113"/>
        <end position="229"/>
    </location>
</feature>
<gene>
    <name evidence="4" type="ORF">M8542_46785</name>
</gene>
<dbReference type="Gene3D" id="2.30.110.10">
    <property type="entry name" value="Electron Transport, Fmn-binding Protein, Chain A"/>
    <property type="match status" value="1"/>
</dbReference>
<proteinExistence type="inferred from homology"/>
<sequence>MIQLTTTGARTGRRHRVTLGALDIDGRLVVVASAMGSPKHPAWYHNIRHNPLVTVETGTETFEAMAAIVPDRDALFATIVEREPGFAAYQARTPRLLPVLELHRLDRVRRMGDWLAEVHDWLRAELKELRDGTSRQLSERCLGFCAALTRHHTGEDTAIFPMLARQFPALAPTLTKLGEEHVAVARIQEEIRRLVDTETDPARLRAELDRLASLLDTHFAYEEQTVVKALNALLPAPG</sequence>
<comment type="catalytic activity">
    <reaction evidence="2">
        <text>oxidized coenzyme F420-(gamma-L-Glu)(n) + a quinol + H(+) = reduced coenzyme F420-(gamma-L-Glu)(n) + a quinone</text>
        <dbReference type="Rhea" id="RHEA:39663"/>
        <dbReference type="Rhea" id="RHEA-COMP:12939"/>
        <dbReference type="Rhea" id="RHEA-COMP:14378"/>
        <dbReference type="ChEBI" id="CHEBI:15378"/>
        <dbReference type="ChEBI" id="CHEBI:24646"/>
        <dbReference type="ChEBI" id="CHEBI:132124"/>
        <dbReference type="ChEBI" id="CHEBI:133980"/>
        <dbReference type="ChEBI" id="CHEBI:139511"/>
    </reaction>
</comment>
<dbReference type="GO" id="GO:0070967">
    <property type="term" value="F:coenzyme F420 binding"/>
    <property type="evidence" value="ECO:0007669"/>
    <property type="project" value="TreeGrafter"/>
</dbReference>
<dbReference type="InterPro" id="IPR004378">
    <property type="entry name" value="F420H2_quin_Rdtase"/>
</dbReference>
<evidence type="ECO:0000313" key="5">
    <source>
        <dbReference type="Proteomes" id="UP001144096"/>
    </source>
</evidence>
<dbReference type="GO" id="GO:0005886">
    <property type="term" value="C:plasma membrane"/>
    <property type="evidence" value="ECO:0007669"/>
    <property type="project" value="TreeGrafter"/>
</dbReference>
<name>A0A9X2NP68_9PSEU</name>
<dbReference type="SUPFAM" id="SSF50475">
    <property type="entry name" value="FMN-binding split barrel"/>
    <property type="match status" value="1"/>
</dbReference>